<reference evidence="1" key="1">
    <citation type="submission" date="2020-05" db="EMBL/GenBank/DDBJ databases">
        <authorList>
            <person name="Chiriac C."/>
            <person name="Salcher M."/>
            <person name="Ghai R."/>
            <person name="Kavagutti S V."/>
        </authorList>
    </citation>
    <scope>NUCLEOTIDE SEQUENCE</scope>
</reference>
<proteinExistence type="predicted"/>
<dbReference type="EMBL" id="CAEZUX010000127">
    <property type="protein sequence ID" value="CAB4620100.1"/>
    <property type="molecule type" value="Genomic_DNA"/>
</dbReference>
<dbReference type="AlphaFoldDB" id="A0A6J6I3E5"/>
<name>A0A6J6I3E5_9ZZZZ</name>
<sequence length="226" mass="24866">MLKHQTNPRLPCASLAWRLFGTKTLPITTTTRCVKRRSSWSHCVLRAHRDHRYAPCPHDSAVVDPTCVAQFVHHSQQPANPCVVVGQLMAPSPAALCFSSTSAARWNRMRVHSFGSFMLALRAVNGWKLSLWVLASRVSRASFPAKTPTAHCVPRVNKFATGAAEHALAKRCDYSMINGAFVARHVVPLSSSCPTAGTVETQKFSQNRCLVFSVWPSELCGSTHSK</sequence>
<accession>A0A6J6I3E5</accession>
<evidence type="ECO:0000313" key="1">
    <source>
        <dbReference type="EMBL" id="CAB4620100.1"/>
    </source>
</evidence>
<protein>
    <submittedName>
        <fullName evidence="1">Unannotated protein</fullName>
    </submittedName>
</protein>
<organism evidence="1">
    <name type="scientific">freshwater metagenome</name>
    <dbReference type="NCBI Taxonomy" id="449393"/>
    <lineage>
        <taxon>unclassified sequences</taxon>
        <taxon>metagenomes</taxon>
        <taxon>ecological metagenomes</taxon>
    </lineage>
</organism>
<gene>
    <name evidence="1" type="ORF">UFOPK1874_00987</name>
</gene>